<protein>
    <recommendedName>
        <fullName evidence="10">NADH oxidase</fullName>
        <ecNumber evidence="9">1.6.3.4</ecNumber>
    </recommendedName>
</protein>
<dbReference type="Proteomes" id="UP000051048">
    <property type="component" value="Unassembled WGS sequence"/>
</dbReference>
<evidence type="ECO:0000313" key="14">
    <source>
        <dbReference type="EMBL" id="KRL82303.1"/>
    </source>
</evidence>
<reference evidence="14 15" key="1">
    <citation type="journal article" date="2015" name="Genome Announc.">
        <title>Expanding the biotechnology potential of lactobacilli through comparative genomics of 213 strains and associated genera.</title>
        <authorList>
            <person name="Sun Z."/>
            <person name="Harris H.M."/>
            <person name="McCann A."/>
            <person name="Guo C."/>
            <person name="Argimon S."/>
            <person name="Zhang W."/>
            <person name="Yang X."/>
            <person name="Jeffery I.B."/>
            <person name="Cooney J.C."/>
            <person name="Kagawa T.F."/>
            <person name="Liu W."/>
            <person name="Song Y."/>
            <person name="Salvetti E."/>
            <person name="Wrobel A."/>
            <person name="Rasinkangas P."/>
            <person name="Parkhill J."/>
            <person name="Rea M.C."/>
            <person name="O'Sullivan O."/>
            <person name="Ritari J."/>
            <person name="Douillard F.P."/>
            <person name="Paul Ross R."/>
            <person name="Yang R."/>
            <person name="Briner A.E."/>
            <person name="Felis G.E."/>
            <person name="de Vos W.M."/>
            <person name="Barrangou R."/>
            <person name="Klaenhammer T.R."/>
            <person name="Caufield P.W."/>
            <person name="Cui Y."/>
            <person name="Zhang H."/>
            <person name="O'Toole P.W."/>
        </authorList>
    </citation>
    <scope>NUCLEOTIDE SEQUENCE [LARGE SCALE GENOMIC DNA]</scope>
    <source>
        <strain evidence="14 15">DSM 15833</strain>
    </source>
</reference>
<evidence type="ECO:0000313" key="15">
    <source>
        <dbReference type="Proteomes" id="UP000051048"/>
    </source>
</evidence>
<evidence type="ECO:0000256" key="9">
    <source>
        <dbReference type="ARBA" id="ARBA00039092"/>
    </source>
</evidence>
<dbReference type="InterPro" id="IPR004099">
    <property type="entry name" value="Pyr_nucl-diS_OxRdtase_dimer"/>
</dbReference>
<keyword evidence="6" id="KW-0520">NAD</keyword>
<dbReference type="InterPro" id="IPR058076">
    <property type="entry name" value="NOXase"/>
</dbReference>
<dbReference type="InterPro" id="IPR023753">
    <property type="entry name" value="FAD/NAD-binding_dom"/>
</dbReference>
<evidence type="ECO:0000256" key="2">
    <source>
        <dbReference type="ARBA" id="ARBA00009130"/>
    </source>
</evidence>
<comment type="caution">
    <text evidence="14">The sequence shown here is derived from an EMBL/GenBank/DDBJ whole genome shotgun (WGS) entry which is preliminary data.</text>
</comment>
<comment type="similarity">
    <text evidence="2">Belongs to the class-III pyridine nucleotide-disulfide oxidoreductase family.</text>
</comment>
<evidence type="ECO:0000259" key="12">
    <source>
        <dbReference type="Pfam" id="PF02852"/>
    </source>
</evidence>
<evidence type="ECO:0000256" key="7">
    <source>
        <dbReference type="ARBA" id="ARBA00023097"/>
    </source>
</evidence>
<keyword evidence="8" id="KW-0676">Redox-active center</keyword>
<evidence type="ECO:0000256" key="10">
    <source>
        <dbReference type="ARBA" id="ARBA00039201"/>
    </source>
</evidence>
<dbReference type="Pfam" id="PF07992">
    <property type="entry name" value="Pyr_redox_2"/>
    <property type="match status" value="1"/>
</dbReference>
<proteinExistence type="inferred from homology"/>
<evidence type="ECO:0000256" key="3">
    <source>
        <dbReference type="ARBA" id="ARBA00022630"/>
    </source>
</evidence>
<dbReference type="Gene3D" id="3.50.50.60">
    <property type="entry name" value="FAD/NAD(P)-binding domain"/>
    <property type="match status" value="2"/>
</dbReference>
<dbReference type="InterPro" id="IPR016156">
    <property type="entry name" value="FAD/NAD-linked_Rdtase_dimer_sf"/>
</dbReference>
<keyword evidence="4" id="KW-0274">FAD</keyword>
<dbReference type="NCBIfam" id="NF046103">
    <property type="entry name" value="NOXase_Strep"/>
    <property type="match status" value="1"/>
</dbReference>
<evidence type="ECO:0000256" key="8">
    <source>
        <dbReference type="ARBA" id="ARBA00023284"/>
    </source>
</evidence>
<dbReference type="STRING" id="1423740.FC36_GL000992"/>
<dbReference type="PANTHER" id="PTHR43429:SF1">
    <property type="entry name" value="NAD(P)H SULFUR OXIDOREDUCTASE (COA-DEPENDENT)"/>
    <property type="match status" value="1"/>
</dbReference>
<dbReference type="PRINTS" id="PR00368">
    <property type="entry name" value="FADPNR"/>
</dbReference>
<dbReference type="OrthoDB" id="9802028at2"/>
<gene>
    <name evidence="14" type="ORF">FC36_GL000992</name>
</gene>
<evidence type="ECO:0000256" key="1">
    <source>
        <dbReference type="ARBA" id="ARBA00001974"/>
    </source>
</evidence>
<dbReference type="Gene3D" id="3.30.390.30">
    <property type="match status" value="1"/>
</dbReference>
<dbReference type="RefSeq" id="WP_025020803.1">
    <property type="nucleotide sequence ID" value="NZ_AZFH01000022.1"/>
</dbReference>
<dbReference type="PANTHER" id="PTHR43429">
    <property type="entry name" value="PYRIDINE NUCLEOTIDE-DISULFIDE OXIDOREDUCTASE DOMAIN-CONTAINING"/>
    <property type="match status" value="1"/>
</dbReference>
<feature type="domain" description="FAD/NAD(P)-binding" evidence="13">
    <location>
        <begin position="3"/>
        <end position="310"/>
    </location>
</feature>
<accession>A0A0R1TLK5</accession>
<dbReference type="InterPro" id="IPR036188">
    <property type="entry name" value="FAD/NAD-bd_sf"/>
</dbReference>
<dbReference type="SUPFAM" id="SSF55424">
    <property type="entry name" value="FAD/NAD-linked reductases, dimerisation (C-terminal) domain"/>
    <property type="match status" value="1"/>
</dbReference>
<keyword evidence="5" id="KW-0560">Oxidoreductase</keyword>
<dbReference type="PATRIC" id="fig|1423740.3.peg.1061"/>
<dbReference type="AlphaFoldDB" id="A0A0R1TLK5"/>
<dbReference type="PRINTS" id="PR00411">
    <property type="entry name" value="PNDRDTASEI"/>
</dbReference>
<dbReference type="Pfam" id="PF02852">
    <property type="entry name" value="Pyr_redox_dim"/>
    <property type="match status" value="1"/>
</dbReference>
<dbReference type="EMBL" id="AZFH01000022">
    <property type="protein sequence ID" value="KRL82303.1"/>
    <property type="molecule type" value="Genomic_DNA"/>
</dbReference>
<dbReference type="SUPFAM" id="SSF51905">
    <property type="entry name" value="FAD/NAD(P)-binding domain"/>
    <property type="match status" value="1"/>
</dbReference>
<evidence type="ECO:0000256" key="6">
    <source>
        <dbReference type="ARBA" id="ARBA00023027"/>
    </source>
</evidence>
<organism evidence="14 15">
    <name type="scientific">Ligilactobacillus equi DSM 15833 = JCM 10991</name>
    <dbReference type="NCBI Taxonomy" id="1423740"/>
    <lineage>
        <taxon>Bacteria</taxon>
        <taxon>Bacillati</taxon>
        <taxon>Bacillota</taxon>
        <taxon>Bacilli</taxon>
        <taxon>Lactobacillales</taxon>
        <taxon>Lactobacillaceae</taxon>
        <taxon>Ligilactobacillus</taxon>
    </lineage>
</organism>
<comment type="catalytic activity">
    <reaction evidence="11">
        <text>2 NADH + O2 + 2 H(+) = 2 NAD(+) + 2 H2O</text>
        <dbReference type="Rhea" id="RHEA:37799"/>
        <dbReference type="ChEBI" id="CHEBI:15377"/>
        <dbReference type="ChEBI" id="CHEBI:15378"/>
        <dbReference type="ChEBI" id="CHEBI:15379"/>
        <dbReference type="ChEBI" id="CHEBI:57540"/>
        <dbReference type="ChEBI" id="CHEBI:57945"/>
        <dbReference type="EC" id="1.6.3.4"/>
    </reaction>
</comment>
<name>A0A0R1TLK5_9LACO</name>
<evidence type="ECO:0000256" key="4">
    <source>
        <dbReference type="ARBA" id="ARBA00022827"/>
    </source>
</evidence>
<feature type="domain" description="Pyridine nucleotide-disulphide oxidoreductase dimerisation" evidence="12">
    <location>
        <begin position="337"/>
        <end position="433"/>
    </location>
</feature>
<evidence type="ECO:0000259" key="13">
    <source>
        <dbReference type="Pfam" id="PF07992"/>
    </source>
</evidence>
<evidence type="ECO:0000256" key="11">
    <source>
        <dbReference type="ARBA" id="ARBA00047360"/>
    </source>
</evidence>
<dbReference type="InterPro" id="IPR050260">
    <property type="entry name" value="FAD-bd_OxRdtase"/>
</dbReference>
<dbReference type="EC" id="1.6.3.4" evidence="9"/>
<sequence length="447" mass="48676">MSRTVIIGANHAGIAAANTLLDNYPDQEVVLVDRNTNLSYLGCGTALWVGRQIEDYHGLFYTKKEDFEAKGAKIYMETSVNDIDYAGKKVHCHPLTGGDDFTLEYDHLLLTTGSTPISPNVPGRDLDGIHFLKLFQDGQDVDKEMSKPEVQTVAVIGAGYIGVEVAEAAKRRGKKVLVFDAAPTCLANYYDPEFSSMMEENLKEHDLELHFGKLVSEYKGDVNGRVNQVVTKEGETYDVDLVINAIGFRPNNDLGKDHLDLFANGAYKVDRHQVTSDPAVYAAGDCATIYSNALDGDTYIALASNAVRSGIVAGHNIGGTALEAIGVQGSNGISIFGLNLVSTGLSVESAAKFGVDVAYTDFEDLQKPAFMKVNDKVKIRIVYEKSSRRVVGAQLASKADVSMAIHMFSLAIQEHVTIDKLSLLDIFFLPHFNQPYNYITMAALGAK</sequence>
<keyword evidence="7" id="KW-0558">Oxidation</keyword>
<dbReference type="GO" id="GO:0016491">
    <property type="term" value="F:oxidoreductase activity"/>
    <property type="evidence" value="ECO:0007669"/>
    <property type="project" value="UniProtKB-KW"/>
</dbReference>
<evidence type="ECO:0000256" key="5">
    <source>
        <dbReference type="ARBA" id="ARBA00023002"/>
    </source>
</evidence>
<keyword evidence="3" id="KW-0285">Flavoprotein</keyword>
<comment type="cofactor">
    <cofactor evidence="1">
        <name>FAD</name>
        <dbReference type="ChEBI" id="CHEBI:57692"/>
    </cofactor>
</comment>